<dbReference type="PANTHER" id="PTHR43776:SF7">
    <property type="entry name" value="D,D-DIPEPTIDE TRANSPORT ATP-BINDING PROTEIN DDPF-RELATED"/>
    <property type="match status" value="1"/>
</dbReference>
<keyword evidence="4" id="KW-0067">ATP-binding</keyword>
<comment type="caution">
    <text evidence="6">The sequence shown here is derived from an EMBL/GenBank/DDBJ whole genome shotgun (WGS) entry which is preliminary data.</text>
</comment>
<dbReference type="InterPro" id="IPR027417">
    <property type="entry name" value="P-loop_NTPase"/>
</dbReference>
<dbReference type="GO" id="GO:0055085">
    <property type="term" value="P:transmembrane transport"/>
    <property type="evidence" value="ECO:0007669"/>
    <property type="project" value="UniProtKB-ARBA"/>
</dbReference>
<comment type="similarity">
    <text evidence="1">Belongs to the ABC transporter superfamily.</text>
</comment>
<dbReference type="AlphaFoldDB" id="A0A0F8WKN7"/>
<dbReference type="Gene3D" id="3.40.50.300">
    <property type="entry name" value="P-loop containing nucleotide triphosphate hydrolases"/>
    <property type="match status" value="1"/>
</dbReference>
<dbReference type="SMART" id="SM00382">
    <property type="entry name" value="AAA"/>
    <property type="match status" value="1"/>
</dbReference>
<gene>
    <name evidence="6" type="ORF">LCGC14_3141440</name>
</gene>
<reference evidence="6" key="1">
    <citation type="journal article" date="2015" name="Nature">
        <title>Complex archaea that bridge the gap between prokaryotes and eukaryotes.</title>
        <authorList>
            <person name="Spang A."/>
            <person name="Saw J.H."/>
            <person name="Jorgensen S.L."/>
            <person name="Zaremba-Niedzwiedzka K."/>
            <person name="Martijn J."/>
            <person name="Lind A.E."/>
            <person name="van Eijk R."/>
            <person name="Schleper C."/>
            <person name="Guy L."/>
            <person name="Ettema T.J."/>
        </authorList>
    </citation>
    <scope>NUCLEOTIDE SEQUENCE</scope>
</reference>
<sequence>MTAFLEVEHLSAHFDLGRVSPFGSRRFLHAVSDVTFNIQTRETFGLVGESGCGKSTTAKLILGIHEPSSGTVRVNGKDLAALDRRGWREQRKKIQYVFQDPLGSLDPRMTAINQVIEPLTIHRIGKPDERHKKALTLLEQVGFHSEQHDRYPHQLSGGERQRVVLARALILNPRLLICDEPVSALDVSI</sequence>
<organism evidence="6">
    <name type="scientific">marine sediment metagenome</name>
    <dbReference type="NCBI Taxonomy" id="412755"/>
    <lineage>
        <taxon>unclassified sequences</taxon>
        <taxon>metagenomes</taxon>
        <taxon>ecological metagenomes</taxon>
    </lineage>
</organism>
<feature type="domain" description="ABC transporter" evidence="5">
    <location>
        <begin position="5"/>
        <end position="189"/>
    </location>
</feature>
<feature type="non-terminal residue" evidence="6">
    <location>
        <position position="189"/>
    </location>
</feature>
<dbReference type="InterPro" id="IPR050319">
    <property type="entry name" value="ABC_transp_ATP-bind"/>
</dbReference>
<dbReference type="GO" id="GO:0005524">
    <property type="term" value="F:ATP binding"/>
    <property type="evidence" value="ECO:0007669"/>
    <property type="project" value="UniProtKB-KW"/>
</dbReference>
<name>A0A0F8WKN7_9ZZZZ</name>
<dbReference type="GO" id="GO:0016887">
    <property type="term" value="F:ATP hydrolysis activity"/>
    <property type="evidence" value="ECO:0007669"/>
    <property type="project" value="InterPro"/>
</dbReference>
<keyword evidence="2" id="KW-0813">Transport</keyword>
<dbReference type="InterPro" id="IPR003439">
    <property type="entry name" value="ABC_transporter-like_ATP-bd"/>
</dbReference>
<dbReference type="EMBL" id="LAZR01068884">
    <property type="protein sequence ID" value="KKK48805.1"/>
    <property type="molecule type" value="Genomic_DNA"/>
</dbReference>
<dbReference type="PROSITE" id="PS50893">
    <property type="entry name" value="ABC_TRANSPORTER_2"/>
    <property type="match status" value="1"/>
</dbReference>
<dbReference type="Pfam" id="PF00005">
    <property type="entry name" value="ABC_tran"/>
    <property type="match status" value="1"/>
</dbReference>
<evidence type="ECO:0000256" key="2">
    <source>
        <dbReference type="ARBA" id="ARBA00022448"/>
    </source>
</evidence>
<evidence type="ECO:0000256" key="1">
    <source>
        <dbReference type="ARBA" id="ARBA00005417"/>
    </source>
</evidence>
<dbReference type="InterPro" id="IPR003593">
    <property type="entry name" value="AAA+_ATPase"/>
</dbReference>
<evidence type="ECO:0000256" key="3">
    <source>
        <dbReference type="ARBA" id="ARBA00022741"/>
    </source>
</evidence>
<dbReference type="InterPro" id="IPR017871">
    <property type="entry name" value="ABC_transporter-like_CS"/>
</dbReference>
<keyword evidence="3" id="KW-0547">Nucleotide-binding</keyword>
<evidence type="ECO:0000256" key="4">
    <source>
        <dbReference type="ARBA" id="ARBA00022840"/>
    </source>
</evidence>
<dbReference type="SUPFAM" id="SSF52540">
    <property type="entry name" value="P-loop containing nucleoside triphosphate hydrolases"/>
    <property type="match status" value="1"/>
</dbReference>
<dbReference type="PROSITE" id="PS00211">
    <property type="entry name" value="ABC_TRANSPORTER_1"/>
    <property type="match status" value="1"/>
</dbReference>
<evidence type="ECO:0000313" key="6">
    <source>
        <dbReference type="EMBL" id="KKK48805.1"/>
    </source>
</evidence>
<dbReference type="PANTHER" id="PTHR43776">
    <property type="entry name" value="TRANSPORT ATP-BINDING PROTEIN"/>
    <property type="match status" value="1"/>
</dbReference>
<accession>A0A0F8WKN7</accession>
<evidence type="ECO:0000259" key="5">
    <source>
        <dbReference type="PROSITE" id="PS50893"/>
    </source>
</evidence>
<protein>
    <recommendedName>
        <fullName evidence="5">ABC transporter domain-containing protein</fullName>
    </recommendedName>
</protein>
<proteinExistence type="inferred from homology"/>
<dbReference type="CDD" id="cd03257">
    <property type="entry name" value="ABC_NikE_OppD_transporters"/>
    <property type="match status" value="1"/>
</dbReference>